<dbReference type="Pfam" id="PF13637">
    <property type="entry name" value="Ank_4"/>
    <property type="match status" value="2"/>
</dbReference>
<keyword evidence="4" id="KW-0175">Coiled coil</keyword>
<dbReference type="Pfam" id="PF00023">
    <property type="entry name" value="Ank"/>
    <property type="match status" value="1"/>
</dbReference>
<evidence type="ECO:0000313" key="6">
    <source>
        <dbReference type="EMBL" id="ELK30251.1"/>
    </source>
</evidence>
<reference evidence="7" key="1">
    <citation type="journal article" date="2013" name="Science">
        <title>Comparative analysis of bat genomes provides insight into the evolution of flight and immunity.</title>
        <authorList>
            <person name="Zhang G."/>
            <person name="Cowled C."/>
            <person name="Shi Z."/>
            <person name="Huang Z."/>
            <person name="Bishop-Lilly K.A."/>
            <person name="Fang X."/>
            <person name="Wynne J.W."/>
            <person name="Xiong Z."/>
            <person name="Baker M.L."/>
            <person name="Zhao W."/>
            <person name="Tachedjian M."/>
            <person name="Zhu Y."/>
            <person name="Zhou P."/>
            <person name="Jiang X."/>
            <person name="Ng J."/>
            <person name="Yang L."/>
            <person name="Wu L."/>
            <person name="Xiao J."/>
            <person name="Feng Y."/>
            <person name="Chen Y."/>
            <person name="Sun X."/>
            <person name="Zhang Y."/>
            <person name="Marsh G.A."/>
            <person name="Crameri G."/>
            <person name="Broder C.C."/>
            <person name="Frey K.G."/>
            <person name="Wang L.F."/>
            <person name="Wang J."/>
        </authorList>
    </citation>
    <scope>NUCLEOTIDE SEQUENCE [LARGE SCALE GENOMIC DNA]</scope>
</reference>
<dbReference type="AlphaFoldDB" id="L5LVX8"/>
<feature type="region of interest" description="Disordered" evidence="5">
    <location>
        <begin position="559"/>
        <end position="592"/>
    </location>
</feature>
<name>L5LVX8_MYODS</name>
<feature type="repeat" description="ANK" evidence="3">
    <location>
        <begin position="59"/>
        <end position="91"/>
    </location>
</feature>
<evidence type="ECO:0000256" key="3">
    <source>
        <dbReference type="PROSITE-ProRule" id="PRU00023"/>
    </source>
</evidence>
<evidence type="ECO:0000256" key="4">
    <source>
        <dbReference type="SAM" id="Coils"/>
    </source>
</evidence>
<dbReference type="Gene3D" id="1.25.40.20">
    <property type="entry name" value="Ankyrin repeat-containing domain"/>
    <property type="match status" value="4"/>
</dbReference>
<sequence length="599" mass="67047">MPGVPPSGPSASFTESATPCARKKVHFSSIHDAVRAGDVKQLSEIVERGVSINEVDILHKFTPLHWAAHSGSLECLHWLLWHGADIKQATMRGWTAAHIAAIRGQDACMQALIINGANLATKDDRGCTPLHLAATHGHSFTLQIMLRSGVDPSITDVREWKPVHYASFHGRLGCLQLLVKWGCGIEDVDYNGNLPDRIRGLMHENSYKSSPSFPWLPALASLQHPGPGLLPSSCHQQAPRIWAASLLSPSGTRDPGWLPSSPGFIRKDVRNDIRKTSVHLAAMEGHLHCFKFLLNRMNSATQALKAFNDNGENVLDLAQRFYKQNILQFIQGAEYERNDPKDQESLAFPGHVAAFKGDLEMLKKLIEDGVININERDNNGSTPMHKAAGQGHIECLQWIIKMGADSNITNKAGEKPSDVAKRFAHLAAVKLLEGLQKYDIDDNEIDEDDMKCFIRHGVEGSTDAKNDLYLNESDKTDARMRAYKKIVELRHLLEIAESNYKHLGGITEEDLKQKKEQLESEKTIQELQGQLQYERLRREKLESQLDECRAEVDQLRETLEDIQVPNSMPAEDDSSFQSSKEKKRVKKKVSSGGVFVRRY</sequence>
<evidence type="ECO:0000256" key="5">
    <source>
        <dbReference type="SAM" id="MobiDB-lite"/>
    </source>
</evidence>
<organism evidence="6 7">
    <name type="scientific">Myotis davidii</name>
    <name type="common">David's myotis</name>
    <dbReference type="NCBI Taxonomy" id="225400"/>
    <lineage>
        <taxon>Eukaryota</taxon>
        <taxon>Metazoa</taxon>
        <taxon>Chordata</taxon>
        <taxon>Craniata</taxon>
        <taxon>Vertebrata</taxon>
        <taxon>Euteleostomi</taxon>
        <taxon>Mammalia</taxon>
        <taxon>Eutheria</taxon>
        <taxon>Laurasiatheria</taxon>
        <taxon>Chiroptera</taxon>
        <taxon>Yangochiroptera</taxon>
        <taxon>Vespertilionidae</taxon>
        <taxon>Myotis</taxon>
    </lineage>
</organism>
<evidence type="ECO:0000313" key="7">
    <source>
        <dbReference type="Proteomes" id="UP000010556"/>
    </source>
</evidence>
<gene>
    <name evidence="6" type="ORF">MDA_GLEAN10011390</name>
</gene>
<dbReference type="PANTHER" id="PTHR24201:SF2">
    <property type="entry name" value="ANKYRIN REPEAT DOMAIN-CONTAINING PROTEIN 42"/>
    <property type="match status" value="1"/>
</dbReference>
<dbReference type="PROSITE" id="PS50297">
    <property type="entry name" value="ANK_REP_REGION"/>
    <property type="match status" value="4"/>
</dbReference>
<dbReference type="InterPro" id="IPR036770">
    <property type="entry name" value="Ankyrin_rpt-contain_sf"/>
</dbReference>
<keyword evidence="7" id="KW-1185">Reference proteome</keyword>
<dbReference type="InterPro" id="IPR002110">
    <property type="entry name" value="Ankyrin_rpt"/>
</dbReference>
<dbReference type="PANTHER" id="PTHR24201">
    <property type="entry name" value="ANK_REP_REGION DOMAIN-CONTAINING PROTEIN"/>
    <property type="match status" value="1"/>
</dbReference>
<dbReference type="PROSITE" id="PS50088">
    <property type="entry name" value="ANK_REPEAT"/>
    <property type="match status" value="4"/>
</dbReference>
<keyword evidence="2 3" id="KW-0040">ANK repeat</keyword>
<dbReference type="Pfam" id="PF12796">
    <property type="entry name" value="Ank_2"/>
    <property type="match status" value="1"/>
</dbReference>
<protein>
    <submittedName>
        <fullName evidence="6">Ankyrin repeat domain-containing protein 42</fullName>
    </submittedName>
</protein>
<feature type="repeat" description="ANK" evidence="3">
    <location>
        <begin position="379"/>
        <end position="411"/>
    </location>
</feature>
<dbReference type="SUPFAM" id="SSF48403">
    <property type="entry name" value="Ankyrin repeat"/>
    <property type="match status" value="2"/>
</dbReference>
<dbReference type="Proteomes" id="UP000010556">
    <property type="component" value="Unassembled WGS sequence"/>
</dbReference>
<proteinExistence type="predicted"/>
<feature type="repeat" description="ANK" evidence="3">
    <location>
        <begin position="125"/>
        <end position="157"/>
    </location>
</feature>
<feature type="coiled-coil region" evidence="4">
    <location>
        <begin position="508"/>
        <end position="558"/>
    </location>
</feature>
<evidence type="ECO:0000256" key="2">
    <source>
        <dbReference type="ARBA" id="ARBA00023043"/>
    </source>
</evidence>
<keyword evidence="1" id="KW-0677">Repeat</keyword>
<accession>L5LVX8</accession>
<feature type="repeat" description="ANK" evidence="3">
    <location>
        <begin position="92"/>
        <end position="124"/>
    </location>
</feature>
<dbReference type="EMBL" id="KB107228">
    <property type="protein sequence ID" value="ELK30251.1"/>
    <property type="molecule type" value="Genomic_DNA"/>
</dbReference>
<dbReference type="SMART" id="SM00248">
    <property type="entry name" value="ANK"/>
    <property type="match status" value="8"/>
</dbReference>
<dbReference type="InterPro" id="IPR050776">
    <property type="entry name" value="Ank_Repeat/CDKN_Inhibitor"/>
</dbReference>
<evidence type="ECO:0000256" key="1">
    <source>
        <dbReference type="ARBA" id="ARBA00022737"/>
    </source>
</evidence>